<dbReference type="SUPFAM" id="SSF46785">
    <property type="entry name" value="Winged helix' DNA-binding domain"/>
    <property type="match status" value="1"/>
</dbReference>
<gene>
    <name evidence="2" type="ORF">FLX08_13195</name>
</gene>
<protein>
    <submittedName>
        <fullName evidence="2">PadR family transcriptional regulator</fullName>
    </submittedName>
</protein>
<dbReference type="EMBL" id="VIRM01000013">
    <property type="protein sequence ID" value="TQS21155.1"/>
    <property type="molecule type" value="Genomic_DNA"/>
</dbReference>
<dbReference type="AlphaFoldDB" id="A0A544YWM6"/>
<evidence type="ECO:0000313" key="3">
    <source>
        <dbReference type="Proteomes" id="UP000316541"/>
    </source>
</evidence>
<comment type="caution">
    <text evidence="2">The sequence shown here is derived from an EMBL/GenBank/DDBJ whole genome shotgun (WGS) entry which is preliminary data.</text>
</comment>
<proteinExistence type="predicted"/>
<name>A0A544YWM6_9ACTN</name>
<dbReference type="RefSeq" id="WP_142619203.1">
    <property type="nucleotide sequence ID" value="NZ_VIRM01000013.1"/>
</dbReference>
<evidence type="ECO:0000313" key="2">
    <source>
        <dbReference type="EMBL" id="TQS21155.1"/>
    </source>
</evidence>
<dbReference type="PANTHER" id="PTHR33169:SF14">
    <property type="entry name" value="TRANSCRIPTIONAL REGULATOR RV3488"/>
    <property type="match status" value="1"/>
</dbReference>
<dbReference type="InterPro" id="IPR005149">
    <property type="entry name" value="Tscrpt_reg_PadR_N"/>
</dbReference>
<dbReference type="Gene3D" id="1.10.10.10">
    <property type="entry name" value="Winged helix-like DNA-binding domain superfamily/Winged helix DNA-binding domain"/>
    <property type="match status" value="1"/>
</dbReference>
<dbReference type="Pfam" id="PF03551">
    <property type="entry name" value="PadR"/>
    <property type="match status" value="1"/>
</dbReference>
<dbReference type="InterPro" id="IPR052509">
    <property type="entry name" value="Metal_resp_DNA-bind_regulator"/>
</dbReference>
<dbReference type="Proteomes" id="UP000316541">
    <property type="component" value="Unassembled WGS sequence"/>
</dbReference>
<organism evidence="2 3">
    <name type="scientific">Microbispora hainanensis</name>
    <dbReference type="NCBI Taxonomy" id="568844"/>
    <lineage>
        <taxon>Bacteria</taxon>
        <taxon>Bacillati</taxon>
        <taxon>Actinomycetota</taxon>
        <taxon>Actinomycetes</taxon>
        <taxon>Streptosporangiales</taxon>
        <taxon>Streptosporangiaceae</taxon>
        <taxon>Microbispora</taxon>
    </lineage>
</organism>
<dbReference type="InterPro" id="IPR036390">
    <property type="entry name" value="WH_DNA-bd_sf"/>
</dbReference>
<dbReference type="PANTHER" id="PTHR33169">
    <property type="entry name" value="PADR-FAMILY TRANSCRIPTIONAL REGULATOR"/>
    <property type="match status" value="1"/>
</dbReference>
<reference evidence="2 3" key="1">
    <citation type="submission" date="2019-07" db="EMBL/GenBank/DDBJ databases">
        <title>Microbispora hainanensis DSM 45428.</title>
        <authorList>
            <person name="Thawai C."/>
        </authorList>
    </citation>
    <scope>NUCLEOTIDE SEQUENCE [LARGE SCALE GENOMIC DNA]</scope>
    <source>
        <strain evidence="2 3">DSM 45428</strain>
    </source>
</reference>
<sequence length="137" mass="14418">MATDRRASWLKGVLDLLVLASLTEGENYGYEIAKMLAGSGLGQIRGGTLYPVLNRLEEAGLVSAEFRVTERGPGRRYYRLTEQGRQTLAEQGRLWLAFDESVRTVLASGGLASGGLASEGLASGGLASEGLASGGLK</sequence>
<evidence type="ECO:0000259" key="1">
    <source>
        <dbReference type="Pfam" id="PF03551"/>
    </source>
</evidence>
<feature type="domain" description="Transcription regulator PadR N-terminal" evidence="1">
    <location>
        <begin position="18"/>
        <end position="90"/>
    </location>
</feature>
<dbReference type="InterPro" id="IPR036388">
    <property type="entry name" value="WH-like_DNA-bd_sf"/>
</dbReference>
<accession>A0A544YWM6</accession>